<feature type="transmembrane region" description="Helical" evidence="1">
    <location>
        <begin position="159"/>
        <end position="176"/>
    </location>
</feature>
<comment type="caution">
    <text evidence="2">The sequence shown here is derived from an EMBL/GenBank/DDBJ whole genome shotgun (WGS) entry which is preliminary data.</text>
</comment>
<protein>
    <recommendedName>
        <fullName evidence="4">FUSC family protein</fullName>
    </recommendedName>
</protein>
<gene>
    <name evidence="2" type="ORF">FC07_GL002192</name>
</gene>
<dbReference type="EMBL" id="AZDA01000033">
    <property type="protein sequence ID" value="KRK39877.1"/>
    <property type="molecule type" value="Genomic_DNA"/>
</dbReference>
<reference evidence="2 3" key="1">
    <citation type="journal article" date="2015" name="Genome Announc.">
        <title>Expanding the biotechnology potential of lactobacilli through comparative genomics of 213 strains and associated genera.</title>
        <authorList>
            <person name="Sun Z."/>
            <person name="Harris H.M."/>
            <person name="McCann A."/>
            <person name="Guo C."/>
            <person name="Argimon S."/>
            <person name="Zhang W."/>
            <person name="Yang X."/>
            <person name="Jeffery I.B."/>
            <person name="Cooney J.C."/>
            <person name="Kagawa T.F."/>
            <person name="Liu W."/>
            <person name="Song Y."/>
            <person name="Salvetti E."/>
            <person name="Wrobel A."/>
            <person name="Rasinkangas P."/>
            <person name="Parkhill J."/>
            <person name="Rea M.C."/>
            <person name="O'Sullivan O."/>
            <person name="Ritari J."/>
            <person name="Douillard F.P."/>
            <person name="Paul Ross R."/>
            <person name="Yang R."/>
            <person name="Briner A.E."/>
            <person name="Felis G.E."/>
            <person name="de Vos W.M."/>
            <person name="Barrangou R."/>
            <person name="Klaenhammer T.R."/>
            <person name="Caufield P.W."/>
            <person name="Cui Y."/>
            <person name="Zhang H."/>
            <person name="O'Toole P.W."/>
        </authorList>
    </citation>
    <scope>NUCLEOTIDE SEQUENCE [LARGE SCALE GENOMIC DNA]</scope>
    <source>
        <strain evidence="2 3">DSM 20003</strain>
    </source>
</reference>
<dbReference type="OrthoDB" id="3251843at2"/>
<keyword evidence="1" id="KW-1133">Transmembrane helix</keyword>
<keyword evidence="1" id="KW-0472">Membrane</keyword>
<accession>A0A0R1H072</accession>
<proteinExistence type="predicted"/>
<sequence>MYQLMQLDPGLLWQKIRIAQGRETWRLLAALVLRDAALLAFAIVYIASFSILFGPSNSCVGVASFCMLLSARYVNYGYRIQDSLLALALILSSIGLMSTWLPHLPFGLAFGLNGLLLLVLLRLTAGHPQFGNGGVYVFSYILVVYTKVAPAALPKRWGALLLALLLCGAVLWHQNHTKDRQITLHQILKRPGLTDQVFRWQLRLALGVASVLWLGQFLGNGRARWLGFAGMSLLLPVTTNLKDRGLRRLAGVIVGSIAFTIAMAIVPTRWAFLIAPVTGFGLGLTPSYFWASCLNCFGALAMATTFFGVVPASGLRILNNGLGLLLAGVIAWLCNLVWHYYQQHYLMPND</sequence>
<evidence type="ECO:0000256" key="1">
    <source>
        <dbReference type="SAM" id="Phobius"/>
    </source>
</evidence>
<feature type="transmembrane region" description="Helical" evidence="1">
    <location>
        <begin position="83"/>
        <end position="100"/>
    </location>
</feature>
<keyword evidence="3" id="KW-1185">Reference proteome</keyword>
<name>A0A0R1H072_9LACO</name>
<dbReference type="RefSeq" id="WP_057904069.1">
    <property type="nucleotide sequence ID" value="NZ_AZDA01000033.1"/>
</dbReference>
<keyword evidence="1" id="KW-0812">Transmembrane</keyword>
<feature type="transmembrane region" description="Helical" evidence="1">
    <location>
        <begin position="249"/>
        <end position="268"/>
    </location>
</feature>
<feature type="transmembrane region" description="Helical" evidence="1">
    <location>
        <begin position="288"/>
        <end position="310"/>
    </location>
</feature>
<feature type="transmembrane region" description="Helical" evidence="1">
    <location>
        <begin position="25"/>
        <end position="46"/>
    </location>
</feature>
<feature type="transmembrane region" description="Helical" evidence="1">
    <location>
        <begin position="135"/>
        <end position="153"/>
    </location>
</feature>
<organism evidence="2 3">
    <name type="scientific">Loigolactobacillus bifermentans DSM 20003</name>
    <dbReference type="NCBI Taxonomy" id="1423726"/>
    <lineage>
        <taxon>Bacteria</taxon>
        <taxon>Bacillati</taxon>
        <taxon>Bacillota</taxon>
        <taxon>Bacilli</taxon>
        <taxon>Lactobacillales</taxon>
        <taxon>Lactobacillaceae</taxon>
        <taxon>Loigolactobacillus</taxon>
    </lineage>
</organism>
<evidence type="ECO:0000313" key="3">
    <source>
        <dbReference type="Proteomes" id="UP000051461"/>
    </source>
</evidence>
<feature type="transmembrane region" description="Helical" evidence="1">
    <location>
        <begin position="322"/>
        <end position="341"/>
    </location>
</feature>
<dbReference type="GO" id="GO:0016020">
    <property type="term" value="C:membrane"/>
    <property type="evidence" value="ECO:0007669"/>
    <property type="project" value="UniProtKB-SubCell"/>
</dbReference>
<feature type="transmembrane region" description="Helical" evidence="1">
    <location>
        <begin position="106"/>
        <end position="123"/>
    </location>
</feature>
<dbReference type="PATRIC" id="fig|1423726.3.peg.2277"/>
<dbReference type="STRING" id="1423726.FC07_GL002192"/>
<feature type="transmembrane region" description="Helical" evidence="1">
    <location>
        <begin position="52"/>
        <end position="71"/>
    </location>
</feature>
<dbReference type="Proteomes" id="UP000051461">
    <property type="component" value="Unassembled WGS sequence"/>
</dbReference>
<evidence type="ECO:0008006" key="4">
    <source>
        <dbReference type="Google" id="ProtNLM"/>
    </source>
</evidence>
<evidence type="ECO:0000313" key="2">
    <source>
        <dbReference type="EMBL" id="KRK39877.1"/>
    </source>
</evidence>
<dbReference type="AlphaFoldDB" id="A0A0R1H072"/>